<keyword evidence="3" id="KW-1185">Reference proteome</keyword>
<name>A0AAD1Y0H1_EUPCR</name>
<evidence type="ECO:0000313" key="3">
    <source>
        <dbReference type="Proteomes" id="UP001295684"/>
    </source>
</evidence>
<comment type="caution">
    <text evidence="2">The sequence shown here is derived from an EMBL/GenBank/DDBJ whole genome shotgun (WGS) entry which is preliminary data.</text>
</comment>
<accession>A0AAD1Y0H1</accession>
<dbReference type="AlphaFoldDB" id="A0AAD1Y0H1"/>
<feature type="region of interest" description="Disordered" evidence="1">
    <location>
        <begin position="1"/>
        <end position="22"/>
    </location>
</feature>
<gene>
    <name evidence="2" type="ORF">ECRASSUSDP1_LOCUS24329</name>
</gene>
<evidence type="ECO:0000256" key="1">
    <source>
        <dbReference type="SAM" id="MobiDB-lite"/>
    </source>
</evidence>
<reference evidence="2" key="1">
    <citation type="submission" date="2023-07" db="EMBL/GenBank/DDBJ databases">
        <authorList>
            <consortium name="AG Swart"/>
            <person name="Singh M."/>
            <person name="Singh A."/>
            <person name="Seah K."/>
            <person name="Emmerich C."/>
        </authorList>
    </citation>
    <scope>NUCLEOTIDE SEQUENCE</scope>
    <source>
        <strain evidence="2">DP1</strain>
    </source>
</reference>
<sequence>MGFKGNTSNTVKEEASTPVKPTVRRRITKESTDCWSSFMACICCVFCCGNDGSSRRYGGGGGDGDGCGGDGCGGDGGGC</sequence>
<organism evidence="2 3">
    <name type="scientific">Euplotes crassus</name>
    <dbReference type="NCBI Taxonomy" id="5936"/>
    <lineage>
        <taxon>Eukaryota</taxon>
        <taxon>Sar</taxon>
        <taxon>Alveolata</taxon>
        <taxon>Ciliophora</taxon>
        <taxon>Intramacronucleata</taxon>
        <taxon>Spirotrichea</taxon>
        <taxon>Hypotrichia</taxon>
        <taxon>Euplotida</taxon>
        <taxon>Euplotidae</taxon>
        <taxon>Moneuplotes</taxon>
    </lineage>
</organism>
<protein>
    <submittedName>
        <fullName evidence="2">Uncharacterized protein</fullName>
    </submittedName>
</protein>
<proteinExistence type="predicted"/>
<evidence type="ECO:0000313" key="2">
    <source>
        <dbReference type="EMBL" id="CAI2382841.1"/>
    </source>
</evidence>
<feature type="compositionally biased region" description="Polar residues" evidence="1">
    <location>
        <begin position="1"/>
        <end position="10"/>
    </location>
</feature>
<dbReference type="EMBL" id="CAMPGE010025045">
    <property type="protein sequence ID" value="CAI2382841.1"/>
    <property type="molecule type" value="Genomic_DNA"/>
</dbReference>
<dbReference type="Proteomes" id="UP001295684">
    <property type="component" value="Unassembled WGS sequence"/>
</dbReference>